<feature type="transmembrane region" description="Helical" evidence="1">
    <location>
        <begin position="244"/>
        <end position="260"/>
    </location>
</feature>
<keyword evidence="4" id="KW-1185">Reference proteome</keyword>
<dbReference type="InterPro" id="IPR002656">
    <property type="entry name" value="Acyl_transf_3_dom"/>
</dbReference>
<dbReference type="RefSeq" id="WP_340334042.1">
    <property type="nucleotide sequence ID" value="NZ_JBBKZS010000002.1"/>
</dbReference>
<feature type="transmembrane region" description="Helical" evidence="1">
    <location>
        <begin position="47"/>
        <end position="73"/>
    </location>
</feature>
<evidence type="ECO:0000259" key="2">
    <source>
        <dbReference type="Pfam" id="PF01757"/>
    </source>
</evidence>
<proteinExistence type="predicted"/>
<dbReference type="InterPro" id="IPR050879">
    <property type="entry name" value="Acyltransferase_3"/>
</dbReference>
<feature type="domain" description="Acyltransferase 3" evidence="2">
    <location>
        <begin position="8"/>
        <end position="361"/>
    </location>
</feature>
<dbReference type="PANTHER" id="PTHR23028:SF53">
    <property type="entry name" value="ACYL_TRANSF_3 DOMAIN-CONTAINING PROTEIN"/>
    <property type="match status" value="1"/>
</dbReference>
<protein>
    <submittedName>
        <fullName evidence="3">Acyltransferase</fullName>
        <ecNumber evidence="3">2.3.-.-</ecNumber>
    </submittedName>
</protein>
<dbReference type="Pfam" id="PF01757">
    <property type="entry name" value="Acyl_transf_3"/>
    <property type="match status" value="1"/>
</dbReference>
<feature type="transmembrane region" description="Helical" evidence="1">
    <location>
        <begin position="196"/>
        <end position="214"/>
    </location>
</feature>
<dbReference type="EC" id="2.3.-.-" evidence="3"/>
<accession>A0ABU8X297</accession>
<gene>
    <name evidence="3" type="ORF">WKW79_05165</name>
</gene>
<keyword evidence="3" id="KW-0808">Transferase</keyword>
<keyword evidence="1" id="KW-0812">Transmembrane</keyword>
<feature type="transmembrane region" description="Helical" evidence="1">
    <location>
        <begin position="275"/>
        <end position="293"/>
    </location>
</feature>
<keyword evidence="1" id="KW-0472">Membrane</keyword>
<evidence type="ECO:0000313" key="3">
    <source>
        <dbReference type="EMBL" id="MEJ8853945.1"/>
    </source>
</evidence>
<feature type="transmembrane region" description="Helical" evidence="1">
    <location>
        <begin position="93"/>
        <end position="115"/>
    </location>
</feature>
<feature type="transmembrane region" description="Helical" evidence="1">
    <location>
        <begin position="220"/>
        <end position="237"/>
    </location>
</feature>
<comment type="caution">
    <text evidence="3">The sequence shown here is derived from an EMBL/GenBank/DDBJ whole genome shotgun (WGS) entry which is preliminary data.</text>
</comment>
<evidence type="ECO:0000313" key="4">
    <source>
        <dbReference type="Proteomes" id="UP001367030"/>
    </source>
</evidence>
<keyword evidence="3" id="KW-0012">Acyltransferase</keyword>
<dbReference type="GO" id="GO:0016746">
    <property type="term" value="F:acyltransferase activity"/>
    <property type="evidence" value="ECO:0007669"/>
    <property type="project" value="UniProtKB-KW"/>
</dbReference>
<sequence>MNTEHKFVWLDFVRGLSAIAVCAGHLRAATIVDYAELGRGNLLQQAFYVATGLGHQSVMVFFVLSGFFVGGSVLRSGENFNGGRYALARLSRLWVVLLPALLLTAVVGQVLASMAPEVLSGGYKPIWNSGPVDATEYSSSWRTLLGNLLFLQTILTPVFGINGPLWSLANEFWYYVLFPLCSIAIGWSVRREAATIVPRVLTGALAIAILYWLPKDIRDAYSIWLMGLVVYFSRGRLSPTVRRIVMVVGLVAFAASLGYSKSDTLQERLGWPSDPIIGLCFCVLCVALANLPMPKNMNSMFVKLSHGMSTFSYSLYLSHFPLVALIGALGYGTTRLRPDVFGLLQFTGWLALLLAVGGVFWWLFERKTDEVRRFVAGLPKRYLRAS</sequence>
<dbReference type="Proteomes" id="UP001367030">
    <property type="component" value="Unassembled WGS sequence"/>
</dbReference>
<feature type="transmembrane region" description="Helical" evidence="1">
    <location>
        <begin position="172"/>
        <end position="189"/>
    </location>
</feature>
<dbReference type="PANTHER" id="PTHR23028">
    <property type="entry name" value="ACETYLTRANSFERASE"/>
    <property type="match status" value="1"/>
</dbReference>
<reference evidence="3 4" key="1">
    <citation type="submission" date="2024-03" db="EMBL/GenBank/DDBJ databases">
        <title>Novel species of the genus Variovorax.</title>
        <authorList>
            <person name="Liu Q."/>
            <person name="Xin Y.-H."/>
        </authorList>
    </citation>
    <scope>NUCLEOTIDE SEQUENCE [LARGE SCALE GENOMIC DNA]</scope>
    <source>
        <strain evidence="3 4">KACC 18901</strain>
    </source>
</reference>
<feature type="transmembrane region" description="Helical" evidence="1">
    <location>
        <begin position="12"/>
        <end position="35"/>
    </location>
</feature>
<keyword evidence="1" id="KW-1133">Transmembrane helix</keyword>
<evidence type="ECO:0000256" key="1">
    <source>
        <dbReference type="SAM" id="Phobius"/>
    </source>
</evidence>
<name>A0ABU8X297_9BURK</name>
<dbReference type="EMBL" id="JBBKZS010000002">
    <property type="protein sequence ID" value="MEJ8853945.1"/>
    <property type="molecule type" value="Genomic_DNA"/>
</dbReference>
<feature type="transmembrane region" description="Helical" evidence="1">
    <location>
        <begin position="313"/>
        <end position="331"/>
    </location>
</feature>
<feature type="transmembrane region" description="Helical" evidence="1">
    <location>
        <begin position="343"/>
        <end position="364"/>
    </location>
</feature>
<organism evidence="3 4">
    <name type="scientific">Variovorax robiniae</name>
    <dbReference type="NCBI Taxonomy" id="1836199"/>
    <lineage>
        <taxon>Bacteria</taxon>
        <taxon>Pseudomonadati</taxon>
        <taxon>Pseudomonadota</taxon>
        <taxon>Betaproteobacteria</taxon>
        <taxon>Burkholderiales</taxon>
        <taxon>Comamonadaceae</taxon>
        <taxon>Variovorax</taxon>
    </lineage>
</organism>